<dbReference type="Proteomes" id="UP000001592">
    <property type="component" value="Chromosome"/>
</dbReference>
<evidence type="ECO:0000313" key="2">
    <source>
        <dbReference type="Proteomes" id="UP000001592"/>
    </source>
</evidence>
<evidence type="ECO:0000313" key="1">
    <source>
        <dbReference type="EMBL" id="CAK00894.1"/>
    </source>
</evidence>
<protein>
    <submittedName>
        <fullName evidence="1">Uncharacterized protein</fullName>
    </submittedName>
</protein>
<keyword evidence="2" id="KW-1185">Reference proteome</keyword>
<dbReference type="KEGG" id="btr:BT_0440"/>
<dbReference type="EMBL" id="AM260525">
    <property type="protein sequence ID" value="CAK00894.1"/>
    <property type="molecule type" value="Genomic_DNA"/>
</dbReference>
<reference evidence="1 2" key="1">
    <citation type="journal article" date="2007" name="Nat. Genet.">
        <title>Genomic analysis of Bartonella identifies type IV secretion systems as host adaptability factors.</title>
        <authorList>
            <person name="Saenz H.L."/>
            <person name="Engel P."/>
            <person name="Stoeckli M.C."/>
            <person name="Lanz C."/>
            <person name="Raddatz G."/>
            <person name="Vayssier-Taussat M."/>
            <person name="Birtles R."/>
            <person name="Schuster S.C."/>
            <person name="Dehio C."/>
        </authorList>
    </citation>
    <scope>NUCLEOTIDE SEQUENCE [LARGE SCALE GENOMIC DNA]</scope>
    <source>
        <strain evidence="2">DSM 28219 / CCUG 45778 / CIP 105476 / IBS 506</strain>
    </source>
</reference>
<dbReference type="RefSeq" id="WP_012230981.1">
    <property type="nucleotide sequence ID" value="NC_010161.1"/>
</dbReference>
<gene>
    <name evidence="1" type="ordered locus">BT_0440</name>
</gene>
<dbReference type="Gene3D" id="3.40.50.300">
    <property type="entry name" value="P-loop containing nucleotide triphosphate hydrolases"/>
    <property type="match status" value="1"/>
</dbReference>
<dbReference type="SUPFAM" id="SSF52540">
    <property type="entry name" value="P-loop containing nucleoside triphosphate hydrolases"/>
    <property type="match status" value="1"/>
</dbReference>
<dbReference type="InterPro" id="IPR027417">
    <property type="entry name" value="P-loop_NTPase"/>
</dbReference>
<dbReference type="HOGENOM" id="CLU_2010776_0_0_5"/>
<proteinExistence type="predicted"/>
<dbReference type="AlphaFoldDB" id="A9IP90"/>
<accession>A9IP90</accession>
<name>A9IP90_BART1</name>
<organism evidence="1 2">
    <name type="scientific">Bartonella tribocorum (strain DSM 28219 / CCUG 45778 / CIP 105476 / IBS 506)</name>
    <dbReference type="NCBI Taxonomy" id="382640"/>
    <lineage>
        <taxon>Bacteria</taxon>
        <taxon>Pseudomonadati</taxon>
        <taxon>Pseudomonadota</taxon>
        <taxon>Alphaproteobacteria</taxon>
        <taxon>Hyphomicrobiales</taxon>
        <taxon>Bartonellaceae</taxon>
        <taxon>Bartonella</taxon>
    </lineage>
</organism>
<sequence>MIFTSFELENFKGIGEPVKIDLSGGDRSFPFILVGNNESGKTTTLQGIHLLSQLCLGKQLTDEDFASIRPKTAFFDEDIVLSTTILLDETEIEKLAKIKILKKIKDDLSEKSQTLHLSFSIFI</sequence>